<feature type="binding site" evidence="14">
    <location>
        <position position="52"/>
    </location>
    <ligand>
        <name>ATP</name>
        <dbReference type="ChEBI" id="CHEBI:30616"/>
    </ligand>
</feature>
<dbReference type="PANTHER" id="PTHR17490">
    <property type="entry name" value="SUA5"/>
    <property type="match status" value="1"/>
</dbReference>
<feature type="binding site" evidence="14">
    <location>
        <position position="191"/>
    </location>
    <ligand>
        <name>ATP</name>
        <dbReference type="ChEBI" id="CHEBI:30616"/>
    </ligand>
</feature>
<gene>
    <name evidence="16" type="ORF">CYJ57_05270</name>
</gene>
<sequence>MSKLFYRSDIPEAAQLLRAGELVAFPTETVFGLGALANDDQAIQRVFQVKGRPGDNPLIVHVDSIQRVEQLASEISPIAKQLMQTFWPGPLTIIFPVKRGIVSNLVSGLPTVGIRMPDQPLTLELIRQVDFPLVGPSANLSGKPSPTQYTHVLDDFGDQIAGVIVPRTPLTSIGVESTVVALDTEIIYILRPGAITAEMLHQATGAKVIEKTAKEQLSEERIASPGVKYKHYSPKQPVYIIPPDATLEQWEEWISSTSHVGVLATQKTIEALKLRMAKLSIIYETLGTMDTVSQYLYRGLRALDQSDAKIIFVESFEDDERTHAYLNRLNRAGQPAETLK</sequence>
<feature type="binding site" evidence="14">
    <location>
        <position position="115"/>
    </location>
    <ligand>
        <name>L-threonine</name>
        <dbReference type="ChEBI" id="CHEBI:57926"/>
    </ligand>
</feature>
<accession>A0A2I1JZ14</accession>
<evidence type="ECO:0000256" key="8">
    <source>
        <dbReference type="ARBA" id="ARBA00022695"/>
    </source>
</evidence>
<organism evidence="16 17">
    <name type="scientific">Falseniella ignava</name>
    <dbReference type="NCBI Taxonomy" id="137730"/>
    <lineage>
        <taxon>Bacteria</taxon>
        <taxon>Bacillati</taxon>
        <taxon>Bacillota</taxon>
        <taxon>Bacilli</taxon>
        <taxon>Lactobacillales</taxon>
        <taxon>Aerococcaceae</taxon>
        <taxon>Falseniella</taxon>
    </lineage>
</organism>
<evidence type="ECO:0000256" key="11">
    <source>
        <dbReference type="ARBA" id="ARBA00029774"/>
    </source>
</evidence>
<dbReference type="GO" id="GO:0005524">
    <property type="term" value="F:ATP binding"/>
    <property type="evidence" value="ECO:0007669"/>
    <property type="project" value="UniProtKB-UniRule"/>
</dbReference>
<feature type="binding site" evidence="14">
    <location>
        <position position="29"/>
    </location>
    <ligand>
        <name>L-threonine</name>
        <dbReference type="ChEBI" id="CHEBI:57926"/>
    </ligand>
</feature>
<dbReference type="SUPFAM" id="SSF55821">
    <property type="entry name" value="YrdC/RibB"/>
    <property type="match status" value="1"/>
</dbReference>
<feature type="binding site" evidence="14">
    <location>
        <position position="111"/>
    </location>
    <ligand>
        <name>ATP</name>
        <dbReference type="ChEBI" id="CHEBI:30616"/>
    </ligand>
</feature>
<feature type="domain" description="YrdC-like" evidence="15">
    <location>
        <begin position="7"/>
        <end position="195"/>
    </location>
</feature>
<dbReference type="InterPro" id="IPR005145">
    <property type="entry name" value="Sua5_C"/>
</dbReference>
<evidence type="ECO:0000256" key="9">
    <source>
        <dbReference type="ARBA" id="ARBA00022741"/>
    </source>
</evidence>
<dbReference type="PANTHER" id="PTHR17490:SF16">
    <property type="entry name" value="THREONYLCARBAMOYL-AMP SYNTHASE"/>
    <property type="match status" value="1"/>
</dbReference>
<dbReference type="GO" id="GO:0008033">
    <property type="term" value="P:tRNA processing"/>
    <property type="evidence" value="ECO:0007669"/>
    <property type="project" value="UniProtKB-KW"/>
</dbReference>
<dbReference type="InterPro" id="IPR050156">
    <property type="entry name" value="TC-AMP_synthase_SUA5"/>
</dbReference>
<comment type="catalytic activity">
    <reaction evidence="12 13">
        <text>L-threonine + hydrogencarbonate + ATP = L-threonylcarbamoyladenylate + diphosphate + H2O</text>
        <dbReference type="Rhea" id="RHEA:36407"/>
        <dbReference type="ChEBI" id="CHEBI:15377"/>
        <dbReference type="ChEBI" id="CHEBI:17544"/>
        <dbReference type="ChEBI" id="CHEBI:30616"/>
        <dbReference type="ChEBI" id="CHEBI:33019"/>
        <dbReference type="ChEBI" id="CHEBI:57926"/>
        <dbReference type="ChEBI" id="CHEBI:73682"/>
        <dbReference type="EC" id="2.7.7.87"/>
    </reaction>
</comment>
<feature type="binding site" evidence="14">
    <location>
        <position position="56"/>
    </location>
    <ligand>
        <name>ATP</name>
        <dbReference type="ChEBI" id="CHEBI:30616"/>
    </ligand>
</feature>
<keyword evidence="5 13" id="KW-0963">Cytoplasm</keyword>
<dbReference type="GO" id="GO:0005737">
    <property type="term" value="C:cytoplasm"/>
    <property type="evidence" value="ECO:0007669"/>
    <property type="project" value="UniProtKB-SubCell"/>
</dbReference>
<feature type="binding site" evidence="14">
    <location>
        <position position="232"/>
    </location>
    <ligand>
        <name>ATP</name>
        <dbReference type="ChEBI" id="CHEBI:30616"/>
    </ligand>
</feature>
<comment type="caution">
    <text evidence="16">The sequence shown here is derived from an EMBL/GenBank/DDBJ whole genome shotgun (WGS) entry which is preliminary data.</text>
</comment>
<evidence type="ECO:0000259" key="15">
    <source>
        <dbReference type="PROSITE" id="PS51163"/>
    </source>
</evidence>
<comment type="subcellular location">
    <subcellularLocation>
        <location evidence="1 13">Cytoplasm</location>
    </subcellularLocation>
</comment>
<dbReference type="GO" id="GO:0000049">
    <property type="term" value="F:tRNA binding"/>
    <property type="evidence" value="ECO:0007669"/>
    <property type="project" value="TreeGrafter"/>
</dbReference>
<keyword evidence="10 13" id="KW-0067">ATP-binding</keyword>
<dbReference type="EC" id="2.7.7.87" evidence="3 13"/>
<dbReference type="InterPro" id="IPR038385">
    <property type="entry name" value="Sua5/YwlC_C"/>
</dbReference>
<reference evidence="16 17" key="1">
    <citation type="submission" date="2017-12" db="EMBL/GenBank/DDBJ databases">
        <title>Phylogenetic diversity of female urinary microbiome.</title>
        <authorList>
            <person name="Thomas-White K."/>
            <person name="Wolfe A.J."/>
        </authorList>
    </citation>
    <scope>NUCLEOTIDE SEQUENCE [LARGE SCALE GENOMIC DNA]</scope>
    <source>
        <strain evidence="16 17">UMB0898</strain>
    </source>
</reference>
<feature type="binding site" evidence="14">
    <location>
        <position position="137"/>
    </location>
    <ligand>
        <name>ATP</name>
        <dbReference type="ChEBI" id="CHEBI:30616"/>
    </ligand>
</feature>
<keyword evidence="6 13" id="KW-0808">Transferase</keyword>
<evidence type="ECO:0000256" key="10">
    <source>
        <dbReference type="ARBA" id="ARBA00022840"/>
    </source>
</evidence>
<feature type="binding site" evidence="14">
    <location>
        <position position="145"/>
    </location>
    <ligand>
        <name>ATP</name>
        <dbReference type="ChEBI" id="CHEBI:30616"/>
    </ligand>
</feature>
<dbReference type="GO" id="GO:0006450">
    <property type="term" value="P:regulation of translational fidelity"/>
    <property type="evidence" value="ECO:0007669"/>
    <property type="project" value="TreeGrafter"/>
</dbReference>
<keyword evidence="9 13" id="KW-0547">Nucleotide-binding</keyword>
<evidence type="ECO:0000256" key="2">
    <source>
        <dbReference type="ARBA" id="ARBA00007663"/>
    </source>
</evidence>
<dbReference type="GO" id="GO:0061710">
    <property type="term" value="F:L-threonylcarbamoyladenylate synthase"/>
    <property type="evidence" value="ECO:0007669"/>
    <property type="project" value="UniProtKB-EC"/>
</dbReference>
<dbReference type="NCBIfam" id="TIGR00057">
    <property type="entry name" value="L-threonylcarbamoyladenylate synthase"/>
    <property type="match status" value="1"/>
</dbReference>
<dbReference type="PROSITE" id="PS51163">
    <property type="entry name" value="YRDC"/>
    <property type="match status" value="1"/>
</dbReference>
<evidence type="ECO:0000256" key="6">
    <source>
        <dbReference type="ARBA" id="ARBA00022679"/>
    </source>
</evidence>
<evidence type="ECO:0000313" key="17">
    <source>
        <dbReference type="Proteomes" id="UP000234384"/>
    </source>
</evidence>
<dbReference type="InterPro" id="IPR017945">
    <property type="entry name" value="DHBP_synth_RibB-like_a/b_dom"/>
</dbReference>
<dbReference type="EMBL" id="PKHE01000012">
    <property type="protein sequence ID" value="PKY88631.1"/>
    <property type="molecule type" value="Genomic_DNA"/>
</dbReference>
<evidence type="ECO:0000256" key="4">
    <source>
        <dbReference type="ARBA" id="ARBA00015492"/>
    </source>
</evidence>
<evidence type="ECO:0000256" key="13">
    <source>
        <dbReference type="PIRNR" id="PIRNR004930"/>
    </source>
</evidence>
<evidence type="ECO:0000313" key="16">
    <source>
        <dbReference type="EMBL" id="PKY88631.1"/>
    </source>
</evidence>
<dbReference type="Pfam" id="PF03481">
    <property type="entry name" value="Sua5_C"/>
    <property type="match status" value="1"/>
</dbReference>
<comment type="similarity">
    <text evidence="2 13">Belongs to the SUA5 family.</text>
</comment>
<feature type="binding site" evidence="14">
    <location>
        <position position="177"/>
    </location>
    <ligand>
        <name>L-threonine</name>
        <dbReference type="ChEBI" id="CHEBI:57926"/>
    </ligand>
</feature>
<dbReference type="Gene3D" id="3.40.50.11030">
    <property type="entry name" value="Threonylcarbamoyl-AMP synthase, C-terminal domain"/>
    <property type="match status" value="1"/>
</dbReference>
<dbReference type="AlphaFoldDB" id="A0A2I1JZ14"/>
<keyword evidence="7 13" id="KW-0819">tRNA processing</keyword>
<comment type="function">
    <text evidence="13">Required for the formation of a threonylcarbamoyl group on adenosine at position 37 (t(6)A37) in tRNAs that read codons beginning with adenine.</text>
</comment>
<dbReference type="Gene3D" id="3.90.870.10">
    <property type="entry name" value="DHBP synthase"/>
    <property type="match status" value="1"/>
</dbReference>
<dbReference type="PIRSF" id="PIRSF004930">
    <property type="entry name" value="Tln_factor_SUA5"/>
    <property type="match status" value="1"/>
</dbReference>
<proteinExistence type="inferred from homology"/>
<dbReference type="RefSeq" id="WP_101954356.1">
    <property type="nucleotide sequence ID" value="NZ_PKHE01000012.1"/>
</dbReference>
<evidence type="ECO:0000256" key="7">
    <source>
        <dbReference type="ARBA" id="ARBA00022694"/>
    </source>
</evidence>
<evidence type="ECO:0000256" key="1">
    <source>
        <dbReference type="ARBA" id="ARBA00004496"/>
    </source>
</evidence>
<dbReference type="OrthoDB" id="9814580at2"/>
<evidence type="ECO:0000256" key="14">
    <source>
        <dbReference type="PIRSR" id="PIRSR004930-1"/>
    </source>
</evidence>
<protein>
    <recommendedName>
        <fullName evidence="4 13">Threonylcarbamoyl-AMP synthase</fullName>
        <shortName evidence="13">TC-AMP synthase</shortName>
        <ecNumber evidence="3 13">2.7.7.87</ecNumber>
    </recommendedName>
    <alternativeName>
        <fullName evidence="11 13">L-threonylcarbamoyladenylate synthase</fullName>
    </alternativeName>
</protein>
<evidence type="ECO:0000256" key="5">
    <source>
        <dbReference type="ARBA" id="ARBA00022490"/>
    </source>
</evidence>
<dbReference type="GO" id="GO:0003725">
    <property type="term" value="F:double-stranded RNA binding"/>
    <property type="evidence" value="ECO:0007669"/>
    <property type="project" value="UniProtKB-UniRule"/>
</dbReference>
<dbReference type="Proteomes" id="UP000234384">
    <property type="component" value="Unassembled WGS sequence"/>
</dbReference>
<evidence type="ECO:0000256" key="12">
    <source>
        <dbReference type="ARBA" id="ARBA00048366"/>
    </source>
</evidence>
<keyword evidence="8 13" id="KW-0548">Nucleotidyltransferase</keyword>
<dbReference type="Pfam" id="PF01300">
    <property type="entry name" value="Sua5_yciO_yrdC"/>
    <property type="match status" value="1"/>
</dbReference>
<evidence type="ECO:0000256" key="3">
    <source>
        <dbReference type="ARBA" id="ARBA00012584"/>
    </source>
</evidence>
<dbReference type="InterPro" id="IPR006070">
    <property type="entry name" value="Sua5-like_dom"/>
</dbReference>
<name>A0A2I1JZ14_9LACT</name>
<dbReference type="InterPro" id="IPR010923">
    <property type="entry name" value="T(6)A37_SUA5"/>
</dbReference>
<feature type="binding site" evidence="14">
    <location>
        <position position="61"/>
    </location>
    <ligand>
        <name>L-threonine</name>
        <dbReference type="ChEBI" id="CHEBI:57926"/>
    </ligand>
</feature>